<comment type="pathway">
    <text evidence="2 7">One-carbon metabolism; tetrahydrofolate interconversion.</text>
</comment>
<dbReference type="SUPFAM" id="SSF51730">
    <property type="entry name" value="FAD-linked oxidoreductase"/>
    <property type="match status" value="1"/>
</dbReference>
<comment type="cofactor">
    <cofactor evidence="1">
        <name>FAD</name>
        <dbReference type="ChEBI" id="CHEBI:57692"/>
    </cofactor>
</comment>
<dbReference type="Gene3D" id="3.20.20.220">
    <property type="match status" value="1"/>
</dbReference>
<sequence>MAAVDDDDVLRTKLDRIFDTRPSADTSAKPTVSYSIEIAAKDDFDIARLQNLTPQPIFCSLPWISDDNLRYADDFPRSPTLQLAGRLREAQYTVVTHVSCYNITEQQVDRLFDSTDIRNAFVIRGDTVNPAQRFQNSADLVEYLRKREHPHRLTLGVGGYPYGHHQSPSVADELRYLRAKIDRGVDYLLTQTLYDAGSYFRYRDRCRRAGISVPIVPGIYVPHSYRHLQAMLALTRIQLPPTVRDAFEAHANDAPEQFEAFAIEYFVGVVRELLEPNDAAGLNEPPVRLVHFFTFNKLGVLEKVLQQLGEFFQ</sequence>
<dbReference type="InterPro" id="IPR003171">
    <property type="entry name" value="Mehydrof_redctse-like"/>
</dbReference>
<dbReference type="GO" id="GO:0004489">
    <property type="term" value="F:methylenetetrahydrofolate reductase [NAD(P)H] activity"/>
    <property type="evidence" value="ECO:0007669"/>
    <property type="project" value="InterPro"/>
</dbReference>
<dbReference type="AlphaFoldDB" id="A0A182QTL3"/>
<dbReference type="InterPro" id="IPR029041">
    <property type="entry name" value="FAD-linked_oxidoreductase-like"/>
</dbReference>
<reference evidence="8" key="2">
    <citation type="submission" date="2020-05" db="UniProtKB">
        <authorList>
            <consortium name="EnsemblMetazoa"/>
        </authorList>
    </citation>
    <scope>IDENTIFICATION</scope>
    <source>
        <strain evidence="8">FAR1</strain>
    </source>
</reference>
<evidence type="ECO:0000256" key="7">
    <source>
        <dbReference type="RuleBase" id="RU004254"/>
    </source>
</evidence>
<dbReference type="GO" id="GO:0009086">
    <property type="term" value="P:methionine biosynthetic process"/>
    <property type="evidence" value="ECO:0007669"/>
    <property type="project" value="TreeGrafter"/>
</dbReference>
<keyword evidence="6" id="KW-0560">Oxidoreductase</keyword>
<dbReference type="GO" id="GO:0005829">
    <property type="term" value="C:cytosol"/>
    <property type="evidence" value="ECO:0007669"/>
    <property type="project" value="TreeGrafter"/>
</dbReference>
<evidence type="ECO:0000256" key="2">
    <source>
        <dbReference type="ARBA" id="ARBA00004777"/>
    </source>
</evidence>
<evidence type="ECO:0000313" key="9">
    <source>
        <dbReference type="Proteomes" id="UP000075886"/>
    </source>
</evidence>
<keyword evidence="5" id="KW-0274">FAD</keyword>
<evidence type="ECO:0000256" key="5">
    <source>
        <dbReference type="ARBA" id="ARBA00022827"/>
    </source>
</evidence>
<accession>A0A182QTL3</accession>
<keyword evidence="4" id="KW-0285">Flavoprotein</keyword>
<evidence type="ECO:0000256" key="3">
    <source>
        <dbReference type="ARBA" id="ARBA00006743"/>
    </source>
</evidence>
<proteinExistence type="inferred from homology"/>
<dbReference type="UniPathway" id="UPA00193"/>
<evidence type="ECO:0000256" key="6">
    <source>
        <dbReference type="ARBA" id="ARBA00023002"/>
    </source>
</evidence>
<dbReference type="PANTHER" id="PTHR45754:SF3">
    <property type="entry name" value="METHYLENETETRAHYDROFOLATE REDUCTASE (NADPH)"/>
    <property type="match status" value="1"/>
</dbReference>
<dbReference type="VEuPathDB" id="VectorBase:AFAF016598"/>
<dbReference type="EnsemblMetazoa" id="AFAF016598-RA">
    <property type="protein sequence ID" value="AFAF016598-PA"/>
    <property type="gene ID" value="AFAF016598"/>
</dbReference>
<evidence type="ECO:0000256" key="1">
    <source>
        <dbReference type="ARBA" id="ARBA00001974"/>
    </source>
</evidence>
<name>A0A182QTL3_9DIPT</name>
<dbReference type="PANTHER" id="PTHR45754">
    <property type="entry name" value="METHYLENETETRAHYDROFOLATE REDUCTASE"/>
    <property type="match status" value="1"/>
</dbReference>
<reference evidence="9" key="1">
    <citation type="submission" date="2014-01" db="EMBL/GenBank/DDBJ databases">
        <title>The Genome Sequence of Anopheles farauti FAR1 (V2).</title>
        <authorList>
            <consortium name="The Broad Institute Genomics Platform"/>
            <person name="Neafsey D.E."/>
            <person name="Besansky N."/>
            <person name="Howell P."/>
            <person name="Walton C."/>
            <person name="Young S.K."/>
            <person name="Zeng Q."/>
            <person name="Gargeya S."/>
            <person name="Fitzgerald M."/>
            <person name="Haas B."/>
            <person name="Abouelleil A."/>
            <person name="Allen A.W."/>
            <person name="Alvarado L."/>
            <person name="Arachchi H.M."/>
            <person name="Berlin A.M."/>
            <person name="Chapman S.B."/>
            <person name="Gainer-Dewar J."/>
            <person name="Goldberg J."/>
            <person name="Griggs A."/>
            <person name="Gujja S."/>
            <person name="Hansen M."/>
            <person name="Howarth C."/>
            <person name="Imamovic A."/>
            <person name="Ireland A."/>
            <person name="Larimer J."/>
            <person name="McCowan C."/>
            <person name="Murphy C."/>
            <person name="Pearson M."/>
            <person name="Poon T.W."/>
            <person name="Priest M."/>
            <person name="Roberts A."/>
            <person name="Saif S."/>
            <person name="Shea T."/>
            <person name="Sisk P."/>
            <person name="Sykes S."/>
            <person name="Wortman J."/>
            <person name="Nusbaum C."/>
            <person name="Birren B."/>
        </authorList>
    </citation>
    <scope>NUCLEOTIDE SEQUENCE [LARGE SCALE GENOMIC DNA]</scope>
    <source>
        <strain evidence="9">FAR1</strain>
    </source>
</reference>
<dbReference type="EMBL" id="AXCN02000379">
    <property type="status" value="NOT_ANNOTATED_CDS"/>
    <property type="molecule type" value="Genomic_DNA"/>
</dbReference>
<comment type="similarity">
    <text evidence="3">Belongs to the methylenetetrahydrofolate reductase family.</text>
</comment>
<dbReference type="Proteomes" id="UP000075886">
    <property type="component" value="Unassembled WGS sequence"/>
</dbReference>
<dbReference type="STRING" id="69004.A0A182QTL3"/>
<keyword evidence="9" id="KW-1185">Reference proteome</keyword>
<dbReference type="GO" id="GO:0035999">
    <property type="term" value="P:tetrahydrofolate interconversion"/>
    <property type="evidence" value="ECO:0007669"/>
    <property type="project" value="UniProtKB-UniPathway"/>
</dbReference>
<dbReference type="GO" id="GO:0071949">
    <property type="term" value="F:FAD binding"/>
    <property type="evidence" value="ECO:0007669"/>
    <property type="project" value="TreeGrafter"/>
</dbReference>
<evidence type="ECO:0000313" key="8">
    <source>
        <dbReference type="EnsemblMetazoa" id="AFAF016598-PA"/>
    </source>
</evidence>
<organism evidence="8 9">
    <name type="scientific">Anopheles farauti</name>
    <dbReference type="NCBI Taxonomy" id="69004"/>
    <lineage>
        <taxon>Eukaryota</taxon>
        <taxon>Metazoa</taxon>
        <taxon>Ecdysozoa</taxon>
        <taxon>Arthropoda</taxon>
        <taxon>Hexapoda</taxon>
        <taxon>Insecta</taxon>
        <taxon>Pterygota</taxon>
        <taxon>Neoptera</taxon>
        <taxon>Endopterygota</taxon>
        <taxon>Diptera</taxon>
        <taxon>Nematocera</taxon>
        <taxon>Culicoidea</taxon>
        <taxon>Culicidae</taxon>
        <taxon>Anophelinae</taxon>
        <taxon>Anopheles</taxon>
    </lineage>
</organism>
<protein>
    <submittedName>
        <fullName evidence="8">Uncharacterized protein</fullName>
    </submittedName>
</protein>
<dbReference type="Pfam" id="PF02219">
    <property type="entry name" value="MTHFR"/>
    <property type="match status" value="1"/>
</dbReference>
<dbReference type="CDD" id="cd00537">
    <property type="entry name" value="MTHFR"/>
    <property type="match status" value="1"/>
</dbReference>
<evidence type="ECO:0000256" key="4">
    <source>
        <dbReference type="ARBA" id="ARBA00022630"/>
    </source>
</evidence>